<keyword evidence="1" id="KW-0446">Lipid-binding</keyword>
<dbReference type="PROSITE" id="PS01013">
    <property type="entry name" value="OSBP"/>
    <property type="match status" value="1"/>
</dbReference>
<keyword evidence="3" id="KW-0813">Transport</keyword>
<dbReference type="FunFam" id="2.40.160.120:FF:000005">
    <property type="entry name" value="Oxysterol-binding protein"/>
    <property type="match status" value="1"/>
</dbReference>
<sequence>MASERISGQHRTSLPVPGHSEVNLCSVLSLGKDLSKITMPVIFNEPLSFLQRVAEYMEYAKLLKLASQEESPISRLQYVAAFAVSALASNWERLGKPFNPILGETYELQREDFRIICEQVSHHPPVSAFYADSEDFIFHGSIHPKLKFWGKSIEVHPKGIVTVELPKWKEAYTWQNVNCILHNVLVGQLWMEQLGALDIRQYGGDNLKATLAFKSGTWNGKDLHRVEGFITDQEKRKLLFLYGKWTERLRSCEPSFYEEALEKVKREAKSPQGSPGHKKVLAKLHSLKVGAFKPLHQEAIDESSASMDGDEMPVVEEIPGSTTLWEATPRPSNSSDYFQFTTFAMSLNELDPNMEQTLCPTDSRLRPDIRKLEMGDQDGAATEKIRLEEKQRDTRKARKHKKGHDYAPRKSYQIPSIFFEKQEKHMIRRWFQSGTNPYTGQEDWLYQGGYWDRNYSDIEDIF</sequence>
<dbReference type="Gene3D" id="2.40.160.120">
    <property type="match status" value="1"/>
</dbReference>
<dbReference type="AlphaFoldDB" id="A0A6P3XBT7"/>
<dbReference type="InterPro" id="IPR037239">
    <property type="entry name" value="OSBP_sf"/>
</dbReference>
<reference evidence="5" key="1">
    <citation type="submission" date="2025-08" db="UniProtKB">
        <authorList>
            <consortium name="RefSeq"/>
        </authorList>
    </citation>
    <scope>IDENTIFICATION</scope>
</reference>
<evidence type="ECO:0000313" key="4">
    <source>
        <dbReference type="Proteomes" id="UP000515204"/>
    </source>
</evidence>
<dbReference type="RefSeq" id="XP_014475831.1">
    <property type="nucleotide sequence ID" value="XM_014620345.1"/>
</dbReference>
<keyword evidence="3" id="KW-0445">Lipid transport</keyword>
<dbReference type="GO" id="GO:0097038">
    <property type="term" value="C:perinuclear endoplasmic reticulum"/>
    <property type="evidence" value="ECO:0007669"/>
    <property type="project" value="TreeGrafter"/>
</dbReference>
<dbReference type="SUPFAM" id="SSF144000">
    <property type="entry name" value="Oxysterol-binding protein-like"/>
    <property type="match status" value="1"/>
</dbReference>
<accession>A0A6P3XBT7</accession>
<keyword evidence="4" id="KW-1185">Reference proteome</keyword>
<dbReference type="GO" id="GO:0006869">
    <property type="term" value="P:lipid transport"/>
    <property type="evidence" value="ECO:0007669"/>
    <property type="project" value="UniProtKB-KW"/>
</dbReference>
<comment type="similarity">
    <text evidence="2">Belongs to the OSBP family.</text>
</comment>
<evidence type="ECO:0000256" key="3">
    <source>
        <dbReference type="RuleBase" id="RU003845"/>
    </source>
</evidence>
<dbReference type="GO" id="GO:0005886">
    <property type="term" value="C:plasma membrane"/>
    <property type="evidence" value="ECO:0007669"/>
    <property type="project" value="TreeGrafter"/>
</dbReference>
<dbReference type="GO" id="GO:0032934">
    <property type="term" value="F:sterol binding"/>
    <property type="evidence" value="ECO:0007669"/>
    <property type="project" value="TreeGrafter"/>
</dbReference>
<dbReference type="GO" id="GO:0005829">
    <property type="term" value="C:cytosol"/>
    <property type="evidence" value="ECO:0007669"/>
    <property type="project" value="TreeGrafter"/>
</dbReference>
<dbReference type="PANTHER" id="PTHR10972">
    <property type="entry name" value="OXYSTEROL-BINDING PROTEIN-RELATED"/>
    <property type="match status" value="1"/>
</dbReference>
<dbReference type="GeneID" id="106745074"/>
<dbReference type="PANTHER" id="PTHR10972:SF209">
    <property type="entry name" value="OXYSTEROL-BINDING PROTEIN"/>
    <property type="match status" value="1"/>
</dbReference>
<protein>
    <recommendedName>
        <fullName evidence="3">Oxysterol-binding protein</fullName>
    </recommendedName>
</protein>
<name>A0A6P3XBT7_DINQU</name>
<dbReference type="KEGG" id="dqu:106745074"/>
<dbReference type="InterPro" id="IPR000648">
    <property type="entry name" value="Oxysterol-bd"/>
</dbReference>
<gene>
    <name evidence="5" type="primary">LOC106745074</name>
</gene>
<dbReference type="OrthoDB" id="416222at2759"/>
<proteinExistence type="inferred from homology"/>
<dbReference type="Pfam" id="PF01237">
    <property type="entry name" value="Oxysterol_BP"/>
    <property type="match status" value="1"/>
</dbReference>
<dbReference type="InterPro" id="IPR018494">
    <property type="entry name" value="Oxysterol-bd_CS"/>
</dbReference>
<dbReference type="Proteomes" id="UP000515204">
    <property type="component" value="Unplaced"/>
</dbReference>
<evidence type="ECO:0000313" key="5">
    <source>
        <dbReference type="RefSeq" id="XP_014475831.1"/>
    </source>
</evidence>
<dbReference type="Gene3D" id="3.30.70.3490">
    <property type="match status" value="1"/>
</dbReference>
<evidence type="ECO:0000256" key="1">
    <source>
        <dbReference type="ARBA" id="ARBA00023121"/>
    </source>
</evidence>
<organism evidence="4 5">
    <name type="scientific">Dinoponera quadriceps</name>
    <name type="common">South American ant</name>
    <dbReference type="NCBI Taxonomy" id="609295"/>
    <lineage>
        <taxon>Eukaryota</taxon>
        <taxon>Metazoa</taxon>
        <taxon>Ecdysozoa</taxon>
        <taxon>Arthropoda</taxon>
        <taxon>Hexapoda</taxon>
        <taxon>Insecta</taxon>
        <taxon>Pterygota</taxon>
        <taxon>Neoptera</taxon>
        <taxon>Endopterygota</taxon>
        <taxon>Hymenoptera</taxon>
        <taxon>Apocrita</taxon>
        <taxon>Aculeata</taxon>
        <taxon>Formicoidea</taxon>
        <taxon>Formicidae</taxon>
        <taxon>Ponerinae</taxon>
        <taxon>Ponerini</taxon>
        <taxon>Dinoponera</taxon>
    </lineage>
</organism>
<evidence type="ECO:0000256" key="2">
    <source>
        <dbReference type="RuleBase" id="RU003844"/>
    </source>
</evidence>